<evidence type="ECO:0000313" key="22">
    <source>
        <dbReference type="Proteomes" id="UP000734854"/>
    </source>
</evidence>
<evidence type="ECO:0000313" key="21">
    <source>
        <dbReference type="EMBL" id="KAG6488274.1"/>
    </source>
</evidence>
<dbReference type="InterPro" id="IPR005066">
    <property type="entry name" value="MoCF_OxRdtse_dimer"/>
</dbReference>
<dbReference type="FunFam" id="3.90.420.10:FF:000003">
    <property type="entry name" value="Nitrate reductase"/>
    <property type="match status" value="1"/>
</dbReference>
<feature type="region of interest" description="Disordered" evidence="18">
    <location>
        <begin position="1"/>
        <end position="61"/>
    </location>
</feature>
<dbReference type="Pfam" id="PF00970">
    <property type="entry name" value="FAD_binding_6"/>
    <property type="match status" value="1"/>
</dbReference>
<dbReference type="EMBL" id="JACMSC010000015">
    <property type="protein sequence ID" value="KAG6488274.1"/>
    <property type="molecule type" value="Genomic_DNA"/>
</dbReference>
<name>A0A8J5FHE2_ZINOF</name>
<organism evidence="21 22">
    <name type="scientific">Zingiber officinale</name>
    <name type="common">Ginger</name>
    <name type="synonym">Amomum zingiber</name>
    <dbReference type="NCBI Taxonomy" id="94328"/>
    <lineage>
        <taxon>Eukaryota</taxon>
        <taxon>Viridiplantae</taxon>
        <taxon>Streptophyta</taxon>
        <taxon>Embryophyta</taxon>
        <taxon>Tracheophyta</taxon>
        <taxon>Spermatophyta</taxon>
        <taxon>Magnoliopsida</taxon>
        <taxon>Liliopsida</taxon>
        <taxon>Zingiberales</taxon>
        <taxon>Zingiberaceae</taxon>
        <taxon>Zingiber</taxon>
    </lineage>
</organism>
<dbReference type="GO" id="GO:0006790">
    <property type="term" value="P:sulfur compound metabolic process"/>
    <property type="evidence" value="ECO:0007669"/>
    <property type="project" value="TreeGrafter"/>
</dbReference>
<dbReference type="InterPro" id="IPR012137">
    <property type="entry name" value="Nitr_rd_NADH"/>
</dbReference>
<dbReference type="Pfam" id="PF03404">
    <property type="entry name" value="Mo-co_dimer"/>
    <property type="match status" value="1"/>
</dbReference>
<sequence length="902" mass="101005">MATFVDNRQFSRLDQPNGHAKHYPDLPTLISRPPFIPPLTLDRRPSAGEEEGTGDDDDEEEVVDWKKLYDTASHFELEPSARDPLDEGTADGWIQRNPSLIRLTGRHPFNCEPPLARLMHHGFITPVPLHYVRNHGAVPRADLATWTVEVTGLVRRPLSLTVDDLVRAFAPVEIPVTLVCAGNRRKEQNMVQQTIGFNWGPAAVSTTVWRGASLRDVLRRAGVMGRKDGALFVCFEGAEDLPGGGGGDSKYGTCLRREVAMDPSRDVMLAYMQNGEPLTPDHGFPVRVIIPGFIGGRMVKWLKRIIVAPQESDSYYHFKDNRVLPPYVDAELANAEAWWYKPEYIINELNVNSVITTPGHDEVFPINAFTTQREYTMRGYAYSGGGRKVTRVEVTLDGGDTWLVCSLDHPEKPNKYGKYWCWCFWSLEVEVLPLLSAKEVAVRAWDESHNTQPEKLNWNLMGMMNNCWFRVKVKVCRPHKGEIGLMFEHPTQPGNQSGGWMVRQKHMATAEAPAQKLKKSTSTPFMNTAAEHYTMSQVRKHASRDSAWIIVHGQVYDCTAFIKDHPGGPDSILVNAGTDCTEEFDAIHSDHAKALLDTYRIGELISSGYVSDASVHGASDLSHLATIREAVPAPVPVTLVNPREKVQCTLVSKKSISHDVRLFRFALPSADQLLGLPVGKHIFLCSTIDGKFCMRAYTPTSPVDVVGHFELLIKVYFKGEHPKFPNGGLMSQHLDSLPLGSVLDIKGPVGHINYTGCGNFLIEGSKKRFARRLAMIAGGTGITPMYQVIQAVLQDPEDQTEMHLVYANRSEDDILLQEELDGWASRRPEQFKVWYVIDQSKREGWRYSTGFITESILREHIPVGGRDDTLVLACGPPPMIQFAIMPNLEKMKYDTTNSLLLF</sequence>
<keyword evidence="9" id="KW-0285">Flavoprotein</keyword>
<dbReference type="GO" id="GO:0042128">
    <property type="term" value="P:nitrate assimilation"/>
    <property type="evidence" value="ECO:0007669"/>
    <property type="project" value="UniProtKB-KW"/>
</dbReference>
<feature type="domain" description="FAD-binding FR-type" evidence="20">
    <location>
        <begin position="643"/>
        <end position="755"/>
    </location>
</feature>
<keyword evidence="15 17" id="KW-0534">Nitrate assimilation</keyword>
<dbReference type="InterPro" id="IPR001433">
    <property type="entry name" value="OxRdtase_FAD/NAD-bd"/>
</dbReference>
<evidence type="ECO:0000256" key="5">
    <source>
        <dbReference type="ARBA" id="ARBA00006253"/>
    </source>
</evidence>
<dbReference type="GO" id="GO:0008482">
    <property type="term" value="F:sulfite oxidase activity"/>
    <property type="evidence" value="ECO:0007669"/>
    <property type="project" value="TreeGrafter"/>
</dbReference>
<evidence type="ECO:0000256" key="1">
    <source>
        <dbReference type="ARBA" id="ARBA00001924"/>
    </source>
</evidence>
<dbReference type="AlphaFoldDB" id="A0A8J5FHE2"/>
<evidence type="ECO:0000259" key="19">
    <source>
        <dbReference type="PROSITE" id="PS50255"/>
    </source>
</evidence>
<comment type="caution">
    <text evidence="21">The sequence shown here is derived from an EMBL/GenBank/DDBJ whole genome shotgun (WGS) entry which is preliminary data.</text>
</comment>
<evidence type="ECO:0000256" key="7">
    <source>
        <dbReference type="ARBA" id="ARBA00022505"/>
    </source>
</evidence>
<keyword evidence="12" id="KW-0560">Oxidoreductase</keyword>
<keyword evidence="8" id="KW-0349">Heme</keyword>
<feature type="compositionally biased region" description="Acidic residues" evidence="18">
    <location>
        <begin position="48"/>
        <end position="61"/>
    </location>
</feature>
<dbReference type="GO" id="GO:0043546">
    <property type="term" value="F:molybdopterin cofactor binding"/>
    <property type="evidence" value="ECO:0007669"/>
    <property type="project" value="InterPro"/>
</dbReference>
<dbReference type="GO" id="GO:0030151">
    <property type="term" value="F:molybdenum ion binding"/>
    <property type="evidence" value="ECO:0007669"/>
    <property type="project" value="InterPro"/>
</dbReference>
<accession>A0A8J5FHE2</accession>
<evidence type="ECO:0000256" key="8">
    <source>
        <dbReference type="ARBA" id="ARBA00022617"/>
    </source>
</evidence>
<keyword evidence="13" id="KW-0408">Iron</keyword>
<keyword evidence="14" id="KW-0520">NAD</keyword>
<evidence type="ECO:0000256" key="15">
    <source>
        <dbReference type="ARBA" id="ARBA00023063"/>
    </source>
</evidence>
<dbReference type="FunFam" id="3.10.120.10:FF:000007">
    <property type="entry name" value="Sulfite oxidase, mitochondrial"/>
    <property type="match status" value="1"/>
</dbReference>
<dbReference type="Pfam" id="PF00174">
    <property type="entry name" value="Oxidored_molyb"/>
    <property type="match status" value="1"/>
</dbReference>
<keyword evidence="7" id="KW-0500">Molybdenum</keyword>
<comment type="function">
    <text evidence="4 17">Nitrate reductase is a key enzyme involved in the first step of nitrate assimilation in plants, fungi and bacteria.</text>
</comment>
<evidence type="ECO:0000256" key="11">
    <source>
        <dbReference type="ARBA" id="ARBA00022827"/>
    </source>
</evidence>
<comment type="cofactor">
    <cofactor evidence="3">
        <name>FAD</name>
        <dbReference type="ChEBI" id="CHEBI:57692"/>
    </cofactor>
</comment>
<dbReference type="FunFam" id="2.60.40.650:FF:000001">
    <property type="entry name" value="Nitrate reductase"/>
    <property type="match status" value="1"/>
</dbReference>
<dbReference type="PANTHER" id="PTHR19372">
    <property type="entry name" value="SULFITE REDUCTASE"/>
    <property type="match status" value="1"/>
</dbReference>
<dbReference type="InterPro" id="IPR008333">
    <property type="entry name" value="Cbr1-like_FAD-bd_dom"/>
</dbReference>
<dbReference type="PROSITE" id="PS51384">
    <property type="entry name" value="FAD_FR"/>
    <property type="match status" value="1"/>
</dbReference>
<dbReference type="CDD" id="cd02112">
    <property type="entry name" value="eukary_NR_Moco"/>
    <property type="match status" value="1"/>
</dbReference>
<keyword evidence="22" id="KW-1185">Reference proteome</keyword>
<comment type="subunit">
    <text evidence="6">Homodimer.</text>
</comment>
<dbReference type="Pfam" id="PF00173">
    <property type="entry name" value="Cyt-b5"/>
    <property type="match status" value="1"/>
</dbReference>
<feature type="compositionally biased region" description="Polar residues" evidence="18">
    <location>
        <begin position="1"/>
        <end position="14"/>
    </location>
</feature>
<comment type="cofactor">
    <cofactor evidence="1">
        <name>Mo-molybdopterin</name>
        <dbReference type="ChEBI" id="CHEBI:71302"/>
    </cofactor>
</comment>
<evidence type="ECO:0000256" key="3">
    <source>
        <dbReference type="ARBA" id="ARBA00001974"/>
    </source>
</evidence>
<reference evidence="21 22" key="1">
    <citation type="submission" date="2020-08" db="EMBL/GenBank/DDBJ databases">
        <title>Plant Genome Project.</title>
        <authorList>
            <person name="Zhang R.-G."/>
        </authorList>
    </citation>
    <scope>NUCLEOTIDE SEQUENCE [LARGE SCALE GENOMIC DNA]</scope>
    <source>
        <tissue evidence="21">Rhizome</tissue>
    </source>
</reference>
<evidence type="ECO:0000256" key="10">
    <source>
        <dbReference type="ARBA" id="ARBA00022723"/>
    </source>
</evidence>
<dbReference type="Pfam" id="PF00175">
    <property type="entry name" value="NAD_binding_1"/>
    <property type="match status" value="1"/>
</dbReference>
<dbReference type="PROSITE" id="PS00559">
    <property type="entry name" value="MOLYBDOPTERIN_EUK"/>
    <property type="match status" value="1"/>
</dbReference>
<evidence type="ECO:0000256" key="9">
    <source>
        <dbReference type="ARBA" id="ARBA00022630"/>
    </source>
</evidence>
<gene>
    <name evidence="21" type="ORF">ZIOFF_057033</name>
</gene>
<keyword evidence="11" id="KW-0274">FAD</keyword>
<dbReference type="PIRSF" id="PIRSF000233">
    <property type="entry name" value="Nitr_rd_NADH"/>
    <property type="match status" value="1"/>
</dbReference>
<dbReference type="SMART" id="SM01117">
    <property type="entry name" value="Cyt-b5"/>
    <property type="match status" value="1"/>
</dbReference>
<dbReference type="Proteomes" id="UP000734854">
    <property type="component" value="Unassembled WGS sequence"/>
</dbReference>
<dbReference type="GO" id="GO:0020037">
    <property type="term" value="F:heme binding"/>
    <property type="evidence" value="ECO:0007669"/>
    <property type="project" value="InterPro"/>
</dbReference>
<evidence type="ECO:0000259" key="20">
    <source>
        <dbReference type="PROSITE" id="PS51384"/>
    </source>
</evidence>
<dbReference type="PROSITE" id="PS50255">
    <property type="entry name" value="CYTOCHROME_B5_2"/>
    <property type="match status" value="1"/>
</dbReference>
<dbReference type="PROSITE" id="PS00191">
    <property type="entry name" value="CYTOCHROME_B5_1"/>
    <property type="match status" value="1"/>
</dbReference>
<dbReference type="InterPro" id="IPR018506">
    <property type="entry name" value="Cyt_B5_heme-BS"/>
</dbReference>
<evidence type="ECO:0000256" key="2">
    <source>
        <dbReference type="ARBA" id="ARBA00001971"/>
    </source>
</evidence>
<dbReference type="GO" id="GO:0006809">
    <property type="term" value="P:nitric oxide biosynthetic process"/>
    <property type="evidence" value="ECO:0007669"/>
    <property type="project" value="UniProtKB-ARBA"/>
</dbReference>
<evidence type="ECO:0000256" key="16">
    <source>
        <dbReference type="ARBA" id="ARBA00023157"/>
    </source>
</evidence>
<protein>
    <recommendedName>
        <fullName evidence="17">Nitrate reductase</fullName>
    </recommendedName>
</protein>
<dbReference type="FunFam" id="3.40.50.80:FF:000025">
    <property type="entry name" value="Nitrate reductase [NADH]"/>
    <property type="match status" value="1"/>
</dbReference>
<dbReference type="InterPro" id="IPR022407">
    <property type="entry name" value="OxRdtase_Mopterin_BS"/>
</dbReference>
<dbReference type="CDD" id="cd06183">
    <property type="entry name" value="cyt_b5_reduct_like"/>
    <property type="match status" value="1"/>
</dbReference>
<dbReference type="PANTHER" id="PTHR19372:SF7">
    <property type="entry name" value="SULFITE OXIDASE, MITOCHONDRIAL"/>
    <property type="match status" value="1"/>
</dbReference>
<comment type="similarity">
    <text evidence="5 17">Belongs to the nitrate reductase family.</text>
</comment>
<dbReference type="OrthoDB" id="432685at2759"/>
<evidence type="ECO:0000256" key="4">
    <source>
        <dbReference type="ARBA" id="ARBA00003838"/>
    </source>
</evidence>
<dbReference type="InterPro" id="IPR000572">
    <property type="entry name" value="OxRdtase_Mopterin-bd_dom"/>
</dbReference>
<evidence type="ECO:0000256" key="13">
    <source>
        <dbReference type="ARBA" id="ARBA00023004"/>
    </source>
</evidence>
<feature type="domain" description="Cytochrome b5 heme-binding" evidence="19">
    <location>
        <begin position="530"/>
        <end position="605"/>
    </location>
</feature>
<dbReference type="FunFam" id="2.40.30.10:FF:000021">
    <property type="entry name" value="NADH-cytochrome b5 reductase"/>
    <property type="match status" value="1"/>
</dbReference>
<proteinExistence type="inferred from homology"/>
<dbReference type="InterPro" id="IPR001199">
    <property type="entry name" value="Cyt_B5-like_heme/steroid-bd"/>
</dbReference>
<evidence type="ECO:0000256" key="18">
    <source>
        <dbReference type="SAM" id="MobiDB-lite"/>
    </source>
</evidence>
<comment type="cofactor">
    <cofactor evidence="2">
        <name>heme</name>
        <dbReference type="ChEBI" id="CHEBI:30413"/>
    </cofactor>
</comment>
<evidence type="ECO:0000256" key="14">
    <source>
        <dbReference type="ARBA" id="ARBA00023027"/>
    </source>
</evidence>
<keyword evidence="16" id="KW-1015">Disulfide bond</keyword>
<evidence type="ECO:0000256" key="6">
    <source>
        <dbReference type="ARBA" id="ARBA00011738"/>
    </source>
</evidence>
<dbReference type="GO" id="GO:0008940">
    <property type="term" value="F:nitrate reductase activity"/>
    <property type="evidence" value="ECO:0007669"/>
    <property type="project" value="UniProtKB-ARBA"/>
</dbReference>
<evidence type="ECO:0000256" key="17">
    <source>
        <dbReference type="PIRNR" id="PIRNR000233"/>
    </source>
</evidence>
<keyword evidence="10" id="KW-0479">Metal-binding</keyword>
<dbReference type="InterPro" id="IPR017927">
    <property type="entry name" value="FAD-bd_FR_type"/>
</dbReference>
<dbReference type="GO" id="GO:0009416">
    <property type="term" value="P:response to light stimulus"/>
    <property type="evidence" value="ECO:0007669"/>
    <property type="project" value="UniProtKB-ARBA"/>
</dbReference>
<evidence type="ECO:0000256" key="12">
    <source>
        <dbReference type="ARBA" id="ARBA00023002"/>
    </source>
</evidence>